<evidence type="ECO:0000256" key="3">
    <source>
        <dbReference type="ARBA" id="ARBA00022839"/>
    </source>
</evidence>
<evidence type="ECO:0000313" key="4">
    <source>
        <dbReference type="EMBL" id="KIO24727.1"/>
    </source>
</evidence>
<dbReference type="AlphaFoldDB" id="A0A0C3LTM8"/>
<organism evidence="4 5">
    <name type="scientific">Tulasnella calospora MUT 4182</name>
    <dbReference type="NCBI Taxonomy" id="1051891"/>
    <lineage>
        <taxon>Eukaryota</taxon>
        <taxon>Fungi</taxon>
        <taxon>Dikarya</taxon>
        <taxon>Basidiomycota</taxon>
        <taxon>Agaricomycotina</taxon>
        <taxon>Agaricomycetes</taxon>
        <taxon>Cantharellales</taxon>
        <taxon>Tulasnellaceae</taxon>
        <taxon>Tulasnella</taxon>
    </lineage>
</organism>
<keyword evidence="5" id="KW-1185">Reference proteome</keyword>
<sequence>MPTGTPYNGHIPPYNNIRIDSFSTPTSSGAVDYKSPDLLLLTHTHSDHVQGLASKSFGLPLHCSADARTMLLRHESLQERKKNTEPGTHGNRAYAHLESNIVTGNGKTRFTRKLLESAVEGLVKLMTRYPSHYKFFINSWTWGYEEALIGVATCFGAKIHVDRYKYDVYTSLSEPIWKEILTMDPTATRFHACERFDRCSEVDEDETEDVVYVNPNDMGLAGWHAYQQRALEEMSRGNFPSALRFGLCRHSSLPELKALVGLFRPNRVVPNTVYPNMRGADWANIPHLFRDELPPGAGDRIWEEMR</sequence>
<evidence type="ECO:0000313" key="5">
    <source>
        <dbReference type="Proteomes" id="UP000054248"/>
    </source>
</evidence>
<keyword evidence="2" id="KW-0378">Hydrolase</keyword>
<reference evidence="5" key="2">
    <citation type="submission" date="2015-01" db="EMBL/GenBank/DDBJ databases">
        <title>Evolutionary Origins and Diversification of the Mycorrhizal Mutualists.</title>
        <authorList>
            <consortium name="DOE Joint Genome Institute"/>
            <consortium name="Mycorrhizal Genomics Consortium"/>
            <person name="Kohler A."/>
            <person name="Kuo A."/>
            <person name="Nagy L.G."/>
            <person name="Floudas D."/>
            <person name="Copeland A."/>
            <person name="Barry K.W."/>
            <person name="Cichocki N."/>
            <person name="Veneault-Fourrey C."/>
            <person name="LaButti K."/>
            <person name="Lindquist E.A."/>
            <person name="Lipzen A."/>
            <person name="Lundell T."/>
            <person name="Morin E."/>
            <person name="Murat C."/>
            <person name="Riley R."/>
            <person name="Ohm R."/>
            <person name="Sun H."/>
            <person name="Tunlid A."/>
            <person name="Henrissat B."/>
            <person name="Grigoriev I.V."/>
            <person name="Hibbett D.S."/>
            <person name="Martin F."/>
        </authorList>
    </citation>
    <scope>NUCLEOTIDE SEQUENCE [LARGE SCALE GENOMIC DNA]</scope>
    <source>
        <strain evidence="5">MUT 4182</strain>
    </source>
</reference>
<dbReference type="PANTHER" id="PTHR23240">
    <property type="entry name" value="DNA CROSS-LINK REPAIR PROTEIN PSO2/SNM1-RELATED"/>
    <property type="match status" value="1"/>
</dbReference>
<dbReference type="STRING" id="1051891.A0A0C3LTM8"/>
<dbReference type="GO" id="GO:0035312">
    <property type="term" value="F:5'-3' DNA exonuclease activity"/>
    <property type="evidence" value="ECO:0007669"/>
    <property type="project" value="TreeGrafter"/>
</dbReference>
<keyword evidence="3" id="KW-0269">Exonuclease</keyword>
<dbReference type="GO" id="GO:0006303">
    <property type="term" value="P:double-strand break repair via nonhomologous end joining"/>
    <property type="evidence" value="ECO:0007669"/>
    <property type="project" value="TreeGrafter"/>
</dbReference>
<dbReference type="HOGENOM" id="CLU_064347_0_0_1"/>
<dbReference type="PANTHER" id="PTHR23240:SF8">
    <property type="entry name" value="PROTEIN ARTEMIS"/>
    <property type="match status" value="1"/>
</dbReference>
<reference evidence="4 5" key="1">
    <citation type="submission" date="2014-04" db="EMBL/GenBank/DDBJ databases">
        <authorList>
            <consortium name="DOE Joint Genome Institute"/>
            <person name="Kuo A."/>
            <person name="Girlanda M."/>
            <person name="Perotto S."/>
            <person name="Kohler A."/>
            <person name="Nagy L.G."/>
            <person name="Floudas D."/>
            <person name="Copeland A."/>
            <person name="Barry K.W."/>
            <person name="Cichocki N."/>
            <person name="Veneault-Fourrey C."/>
            <person name="LaButti K."/>
            <person name="Lindquist E.A."/>
            <person name="Lipzen A."/>
            <person name="Lundell T."/>
            <person name="Morin E."/>
            <person name="Murat C."/>
            <person name="Sun H."/>
            <person name="Tunlid A."/>
            <person name="Henrissat B."/>
            <person name="Grigoriev I.V."/>
            <person name="Hibbett D.S."/>
            <person name="Martin F."/>
            <person name="Nordberg H.P."/>
            <person name="Cantor M.N."/>
            <person name="Hua S.X."/>
        </authorList>
    </citation>
    <scope>NUCLEOTIDE SEQUENCE [LARGE SCALE GENOMIC DNA]</scope>
    <source>
        <strain evidence="4 5">MUT 4182</strain>
    </source>
</reference>
<dbReference type="SUPFAM" id="SSF56281">
    <property type="entry name" value="Metallo-hydrolase/oxidoreductase"/>
    <property type="match status" value="2"/>
</dbReference>
<feature type="non-terminal residue" evidence="4">
    <location>
        <position position="306"/>
    </location>
</feature>
<dbReference type="InterPro" id="IPR036866">
    <property type="entry name" value="RibonucZ/Hydroxyglut_hydro"/>
</dbReference>
<dbReference type="GO" id="GO:0003684">
    <property type="term" value="F:damaged DNA binding"/>
    <property type="evidence" value="ECO:0007669"/>
    <property type="project" value="TreeGrafter"/>
</dbReference>
<dbReference type="CDD" id="cd06262">
    <property type="entry name" value="metallo-hydrolase-like_MBL-fold"/>
    <property type="match status" value="1"/>
</dbReference>
<dbReference type="GO" id="GO:0000723">
    <property type="term" value="P:telomere maintenance"/>
    <property type="evidence" value="ECO:0007669"/>
    <property type="project" value="TreeGrafter"/>
</dbReference>
<accession>A0A0C3LTM8</accession>
<dbReference type="GO" id="GO:0036297">
    <property type="term" value="P:interstrand cross-link repair"/>
    <property type="evidence" value="ECO:0007669"/>
    <property type="project" value="TreeGrafter"/>
</dbReference>
<dbReference type="EMBL" id="KN823055">
    <property type="protein sequence ID" value="KIO24727.1"/>
    <property type="molecule type" value="Genomic_DNA"/>
</dbReference>
<dbReference type="Gene3D" id="3.40.50.12650">
    <property type="match status" value="1"/>
</dbReference>
<dbReference type="Gene3D" id="3.60.15.10">
    <property type="entry name" value="Ribonuclease Z/Hydroxyacylglutathione hydrolase-like"/>
    <property type="match status" value="2"/>
</dbReference>
<evidence type="ECO:0000256" key="1">
    <source>
        <dbReference type="ARBA" id="ARBA00022722"/>
    </source>
</evidence>
<proteinExistence type="predicted"/>
<gene>
    <name evidence="4" type="ORF">M407DRAFT_212107</name>
</gene>
<dbReference type="Proteomes" id="UP000054248">
    <property type="component" value="Unassembled WGS sequence"/>
</dbReference>
<protein>
    <recommendedName>
        <fullName evidence="6">Metallo-beta-lactamase domain-containing protein</fullName>
    </recommendedName>
</protein>
<dbReference type="OrthoDB" id="5561659at2759"/>
<evidence type="ECO:0000256" key="2">
    <source>
        <dbReference type="ARBA" id="ARBA00022801"/>
    </source>
</evidence>
<name>A0A0C3LTM8_9AGAM</name>
<keyword evidence="1" id="KW-0540">Nuclease</keyword>
<evidence type="ECO:0008006" key="6">
    <source>
        <dbReference type="Google" id="ProtNLM"/>
    </source>
</evidence>